<dbReference type="Gene3D" id="1.20.120.1020">
    <property type="entry name" value="Prion-inhibition and propagation, HeLo domain"/>
    <property type="match status" value="1"/>
</dbReference>
<dbReference type="Gene3D" id="1.10.510.10">
    <property type="entry name" value="Transferase(Phosphotransferase) domain 1"/>
    <property type="match status" value="1"/>
</dbReference>
<name>A0ABR3XT29_9EURO</name>
<evidence type="ECO:0000313" key="3">
    <source>
        <dbReference type="Proteomes" id="UP001583193"/>
    </source>
</evidence>
<evidence type="ECO:0000313" key="2">
    <source>
        <dbReference type="EMBL" id="KAL1878906.1"/>
    </source>
</evidence>
<dbReference type="EMBL" id="JAVDPF010000011">
    <property type="protein sequence ID" value="KAL1878906.1"/>
    <property type="molecule type" value="Genomic_DNA"/>
</dbReference>
<dbReference type="InterPro" id="IPR011009">
    <property type="entry name" value="Kinase-like_dom_sf"/>
</dbReference>
<accession>A0ABR3XT29</accession>
<dbReference type="InterPro" id="IPR029498">
    <property type="entry name" value="HeLo_dom"/>
</dbReference>
<comment type="caution">
    <text evidence="2">The sequence shown here is derived from an EMBL/GenBank/DDBJ whole genome shotgun (WGS) entry which is preliminary data.</text>
</comment>
<reference evidence="2 3" key="1">
    <citation type="journal article" date="2024" name="IMA Fungus">
        <title>IMA Genome - F19 : A genome assembly and annotation guide to empower mycologists, including annotated draft genome sequences of Ceratocystis pirilliformis, Diaporthe australafricana, Fusarium ophioides, Paecilomyces lecythidis, and Sporothrix stenoceras.</title>
        <authorList>
            <person name="Aylward J."/>
            <person name="Wilson A.M."/>
            <person name="Visagie C.M."/>
            <person name="Spraker J."/>
            <person name="Barnes I."/>
            <person name="Buitendag C."/>
            <person name="Ceriani C."/>
            <person name="Del Mar Angel L."/>
            <person name="du Plessis D."/>
            <person name="Fuchs T."/>
            <person name="Gasser K."/>
            <person name="Kramer D."/>
            <person name="Li W."/>
            <person name="Munsamy K."/>
            <person name="Piso A."/>
            <person name="Price J.L."/>
            <person name="Sonnekus B."/>
            <person name="Thomas C."/>
            <person name="van der Nest A."/>
            <person name="van Dijk A."/>
            <person name="van Heerden A."/>
            <person name="van Vuuren N."/>
            <person name="Yilmaz N."/>
            <person name="Duong T.A."/>
            <person name="van der Merwe N.A."/>
            <person name="Wingfield M.J."/>
            <person name="Wingfield B.D."/>
        </authorList>
    </citation>
    <scope>NUCLEOTIDE SEQUENCE [LARGE SCALE GENOMIC DNA]</scope>
    <source>
        <strain evidence="2 3">CMW 18167</strain>
    </source>
</reference>
<protein>
    <recommendedName>
        <fullName evidence="1">Protein kinase domain-containing protein</fullName>
    </recommendedName>
</protein>
<gene>
    <name evidence="2" type="ORF">Plec18167_004201</name>
</gene>
<dbReference type="PANTHER" id="PTHR37542:SF1">
    <property type="entry name" value="PRION-INHIBITION AND PROPAGATION HELO DOMAIN-CONTAINING PROTEIN"/>
    <property type="match status" value="1"/>
</dbReference>
<dbReference type="InterPro" id="IPR038305">
    <property type="entry name" value="HeLo_sf"/>
</dbReference>
<organism evidence="2 3">
    <name type="scientific">Paecilomyces lecythidis</name>
    <dbReference type="NCBI Taxonomy" id="3004212"/>
    <lineage>
        <taxon>Eukaryota</taxon>
        <taxon>Fungi</taxon>
        <taxon>Dikarya</taxon>
        <taxon>Ascomycota</taxon>
        <taxon>Pezizomycotina</taxon>
        <taxon>Eurotiomycetes</taxon>
        <taxon>Eurotiomycetidae</taxon>
        <taxon>Eurotiales</taxon>
        <taxon>Thermoascaceae</taxon>
        <taxon>Paecilomyces</taxon>
    </lineage>
</organism>
<dbReference type="Pfam" id="PF14479">
    <property type="entry name" value="HeLo"/>
    <property type="match status" value="1"/>
</dbReference>
<dbReference type="InterPro" id="IPR000719">
    <property type="entry name" value="Prot_kinase_dom"/>
</dbReference>
<evidence type="ECO:0000259" key="1">
    <source>
        <dbReference type="PROSITE" id="PS50011"/>
    </source>
</evidence>
<feature type="domain" description="Protein kinase" evidence="1">
    <location>
        <begin position="228"/>
        <end position="570"/>
    </location>
</feature>
<dbReference type="Proteomes" id="UP001583193">
    <property type="component" value="Unassembled WGS sequence"/>
</dbReference>
<dbReference type="SUPFAM" id="SSF56112">
    <property type="entry name" value="Protein kinase-like (PK-like)"/>
    <property type="match status" value="1"/>
</dbReference>
<sequence>MDPVSAAGLALSVPSLAFEVFAGCVKGFVLLSTAHNFGKDASFLLTMLNVEEYRFVQWADAVGLTATDARIVPWINQALVEDLLVQLRDRLDRSKLKERYSLDLQLLDGPTQEENTNTVKHSQVPDILCKAVSNERRAEVLVRAKLIQNRAGFPKRLWWAAVDKSKFQDLVLDIRQIVDALWKLLEPIRQRELAQQVSHTLTAVVDMSRDLQALKGLQASFARKTGSFPGDEILSAAIGLKVVREQLPEESQLKPSRAESLFSESFQPLNRKLLKRKSSTREARGTFIAEYDGKPVLCEAKVVDPRLKSKLRLRSENLTKLLSLPKSPSFRTLRCFGFLEDMNEFVFLYDYPPGSDLSVPPRSLQDCLRDSKMKPPSVTARLKMALEICNTVLTVHTSGWLHKNIRSENILFFASSKQGDTSVALTPPYLTGFTFARADSPVEISDQASEDPLSDIYRHPQALGQPSTSYAMYMDLYSLGTVLTEIAEWRPLKYIVKKHVDITKPNDDVSLFALAGTQDWLVRELVDSGQIKFRMGDIYGRGISSMLRLGPNEVNCRSSTVDLLNFQKFVQELDLCRI</sequence>
<dbReference type="PROSITE" id="PS50011">
    <property type="entry name" value="PROTEIN_KINASE_DOM"/>
    <property type="match status" value="1"/>
</dbReference>
<proteinExistence type="predicted"/>
<keyword evidence="3" id="KW-1185">Reference proteome</keyword>
<dbReference type="PANTHER" id="PTHR37542">
    <property type="entry name" value="HELO DOMAIN-CONTAINING PROTEIN-RELATED"/>
    <property type="match status" value="1"/>
</dbReference>